<keyword evidence="3" id="KW-1185">Reference proteome</keyword>
<dbReference type="RefSeq" id="WP_379730402.1">
    <property type="nucleotide sequence ID" value="NZ_JBHSWZ010000003.1"/>
</dbReference>
<feature type="region of interest" description="Disordered" evidence="1">
    <location>
        <begin position="1"/>
        <end position="27"/>
    </location>
</feature>
<organism evidence="2 3">
    <name type="scientific">Halolamina salina</name>
    <dbReference type="NCBI Taxonomy" id="1220023"/>
    <lineage>
        <taxon>Archaea</taxon>
        <taxon>Methanobacteriati</taxon>
        <taxon>Methanobacteriota</taxon>
        <taxon>Stenosarchaea group</taxon>
        <taxon>Halobacteria</taxon>
        <taxon>Halobacteriales</taxon>
        <taxon>Haloferacaceae</taxon>
    </lineage>
</organism>
<dbReference type="EMBL" id="JBHUDH010000258">
    <property type="protein sequence ID" value="MFD1527815.1"/>
    <property type="molecule type" value="Genomic_DNA"/>
</dbReference>
<sequence>MSDEDSICDDCGQPYDHTTTAGPGKTKRSCGCDTVLKPVADDTENAFANSAIRAMNAAGDVETAARIYEGTRGRLVADGGEDRTVVQVGQFETYILPDDTVEDLYERVGYSSISIDTETTALCRPFSDRGAPTPPEDDQIIPFDLEGVEYGDKLELYRLPASERPAYPEANDDEKELVTDGGAREETIENWLVINWREGTTRTRKSKPDAAKLGTHELATSLTLNVTIPDVDVPELVADVEVPQPRVEASELSDLETEDSPDWMDVADEIVDEHPETDPFDEIDQLVVAVLEDTPGRPDVEEVKRYLQQQLRELQRGENQ</sequence>
<evidence type="ECO:0000313" key="2">
    <source>
        <dbReference type="EMBL" id="MFD1527815.1"/>
    </source>
</evidence>
<evidence type="ECO:0000256" key="1">
    <source>
        <dbReference type="SAM" id="MobiDB-lite"/>
    </source>
</evidence>
<dbReference type="Proteomes" id="UP001597111">
    <property type="component" value="Unassembled WGS sequence"/>
</dbReference>
<reference evidence="2 3" key="1">
    <citation type="journal article" date="2019" name="Int. J. Syst. Evol. Microbiol.">
        <title>The Global Catalogue of Microorganisms (GCM) 10K type strain sequencing project: providing services to taxonomists for standard genome sequencing and annotation.</title>
        <authorList>
            <consortium name="The Broad Institute Genomics Platform"/>
            <consortium name="The Broad Institute Genome Sequencing Center for Infectious Disease"/>
            <person name="Wu L."/>
            <person name="Ma J."/>
        </authorList>
    </citation>
    <scope>NUCLEOTIDE SEQUENCE [LARGE SCALE GENOMIC DNA]</scope>
    <source>
        <strain evidence="2 3">CGMCC 1.12285</strain>
    </source>
</reference>
<accession>A0ABD6BA69</accession>
<dbReference type="AlphaFoldDB" id="A0ABD6BA69"/>
<comment type="caution">
    <text evidence="2">The sequence shown here is derived from an EMBL/GenBank/DDBJ whole genome shotgun (WGS) entry which is preliminary data.</text>
</comment>
<protein>
    <submittedName>
        <fullName evidence="2">Uncharacterized protein</fullName>
    </submittedName>
</protein>
<evidence type="ECO:0000313" key="3">
    <source>
        <dbReference type="Proteomes" id="UP001597111"/>
    </source>
</evidence>
<proteinExistence type="predicted"/>
<name>A0ABD6BA69_9EURY</name>
<gene>
    <name evidence="2" type="ORF">ACFR9S_16160</name>
</gene>